<organism evidence="2">
    <name type="scientific">marine sediment metagenome</name>
    <dbReference type="NCBI Taxonomy" id="412755"/>
    <lineage>
        <taxon>unclassified sequences</taxon>
        <taxon>metagenomes</taxon>
        <taxon>ecological metagenomes</taxon>
    </lineage>
</organism>
<reference evidence="2" key="1">
    <citation type="journal article" date="2015" name="Nature">
        <title>Complex archaea that bridge the gap between prokaryotes and eukaryotes.</title>
        <authorList>
            <person name="Spang A."/>
            <person name="Saw J.H."/>
            <person name="Jorgensen S.L."/>
            <person name="Zaremba-Niedzwiedzka K."/>
            <person name="Martijn J."/>
            <person name="Lind A.E."/>
            <person name="van Eijk R."/>
            <person name="Schleper C."/>
            <person name="Guy L."/>
            <person name="Ettema T.J."/>
        </authorList>
    </citation>
    <scope>NUCLEOTIDE SEQUENCE</scope>
</reference>
<dbReference type="AlphaFoldDB" id="A0A0F9FEL1"/>
<protein>
    <submittedName>
        <fullName evidence="2">Uncharacterized protein</fullName>
    </submittedName>
</protein>
<name>A0A0F9FEL1_9ZZZZ</name>
<feature type="coiled-coil region" evidence="1">
    <location>
        <begin position="77"/>
        <end position="111"/>
    </location>
</feature>
<gene>
    <name evidence="2" type="ORF">LCGC14_2040690</name>
</gene>
<dbReference type="EMBL" id="LAZR01023921">
    <property type="protein sequence ID" value="KKL76861.1"/>
    <property type="molecule type" value="Genomic_DNA"/>
</dbReference>
<keyword evidence="1" id="KW-0175">Coiled coil</keyword>
<sequence>MAATVIPCIFNRGCSAAKFLFVPRARVDIHTPPLPAVEGRGGFGGGGTILACLPEWINAKKGCRSPFRSMWKHQKTLNRLEDDCRGLRHRVEDLERANKQLGLEWEELYDKVRHQMSRMSKRVPVEPPEIINDQDLEIPAGDTPTIDPISARILRRRNAGGFAR</sequence>
<evidence type="ECO:0000256" key="1">
    <source>
        <dbReference type="SAM" id="Coils"/>
    </source>
</evidence>
<proteinExistence type="predicted"/>
<comment type="caution">
    <text evidence="2">The sequence shown here is derived from an EMBL/GenBank/DDBJ whole genome shotgun (WGS) entry which is preliminary data.</text>
</comment>
<accession>A0A0F9FEL1</accession>
<evidence type="ECO:0000313" key="2">
    <source>
        <dbReference type="EMBL" id="KKL76861.1"/>
    </source>
</evidence>